<evidence type="ECO:0000313" key="2">
    <source>
        <dbReference type="Proteomes" id="UP000199045"/>
    </source>
</evidence>
<dbReference type="RefSeq" id="WP_089839049.1">
    <property type="nucleotide sequence ID" value="NZ_FNBN01000017.1"/>
</dbReference>
<organism evidence="1 2">
    <name type="scientific">Chitinophaga filiformis</name>
    <name type="common">Myxococcus filiformis</name>
    <name type="synonym">Flexibacter filiformis</name>
    <dbReference type="NCBI Taxonomy" id="104663"/>
    <lineage>
        <taxon>Bacteria</taxon>
        <taxon>Pseudomonadati</taxon>
        <taxon>Bacteroidota</taxon>
        <taxon>Chitinophagia</taxon>
        <taxon>Chitinophagales</taxon>
        <taxon>Chitinophagaceae</taxon>
        <taxon>Chitinophaga</taxon>
    </lineage>
</organism>
<dbReference type="STRING" id="104663.SAMN04488121_11733"/>
<reference evidence="1 2" key="1">
    <citation type="submission" date="2016-10" db="EMBL/GenBank/DDBJ databases">
        <authorList>
            <person name="de Groot N.N."/>
        </authorList>
    </citation>
    <scope>NUCLEOTIDE SEQUENCE [LARGE SCALE GENOMIC DNA]</scope>
    <source>
        <strain evidence="1 2">DSM 527</strain>
    </source>
</reference>
<dbReference type="PROSITE" id="PS51257">
    <property type="entry name" value="PROKAR_LIPOPROTEIN"/>
    <property type="match status" value="1"/>
</dbReference>
<sequence>MKSILLASIGLYIILFFSSCACVPLRKYHDKRLTKYINRNLPAIHTLSDSLLVLADNKNCEYKHWYDTLKSPQLKKTMFALGYETSVYYSKQQYPYDDCNAVPCDSVIIFKQMSILLGVREVIYDFSVNPKSYPEFLHYWNYHSFKKATSNVYIRRRPIPMM</sequence>
<protein>
    <recommendedName>
        <fullName evidence="3">Lipoprotein</fullName>
    </recommendedName>
</protein>
<evidence type="ECO:0008006" key="3">
    <source>
        <dbReference type="Google" id="ProtNLM"/>
    </source>
</evidence>
<evidence type="ECO:0000313" key="1">
    <source>
        <dbReference type="EMBL" id="SDH66250.1"/>
    </source>
</evidence>
<proteinExistence type="predicted"/>
<dbReference type="AlphaFoldDB" id="A0A1G8E949"/>
<gene>
    <name evidence="1" type="ORF">SAMN04488121_11733</name>
</gene>
<dbReference type="EMBL" id="FNBN01000017">
    <property type="protein sequence ID" value="SDH66250.1"/>
    <property type="molecule type" value="Genomic_DNA"/>
</dbReference>
<dbReference type="Proteomes" id="UP000199045">
    <property type="component" value="Unassembled WGS sequence"/>
</dbReference>
<dbReference type="OrthoDB" id="663603at2"/>
<name>A0A1G8E949_CHIFI</name>
<accession>A0A1G8E949</accession>